<evidence type="ECO:0000256" key="5">
    <source>
        <dbReference type="ARBA" id="ARBA00023136"/>
    </source>
</evidence>
<keyword evidence="4 7" id="KW-1133">Transmembrane helix</keyword>
<keyword evidence="9" id="KW-1185">Reference proteome</keyword>
<gene>
    <name evidence="8" type="ORF">BTJ68_07750</name>
</gene>
<dbReference type="GO" id="GO:0015205">
    <property type="term" value="F:nucleobase transmembrane transporter activity"/>
    <property type="evidence" value="ECO:0007669"/>
    <property type="project" value="TreeGrafter"/>
</dbReference>
<dbReference type="GO" id="GO:0005886">
    <property type="term" value="C:plasma membrane"/>
    <property type="evidence" value="ECO:0007669"/>
    <property type="project" value="TreeGrafter"/>
</dbReference>
<proteinExistence type="inferred from homology"/>
<evidence type="ECO:0000313" key="8">
    <source>
        <dbReference type="EMBL" id="OTA32687.1"/>
    </source>
</evidence>
<dbReference type="AlphaFoldDB" id="A0A1Z5T9H7"/>
<dbReference type="Proteomes" id="UP000194280">
    <property type="component" value="Unassembled WGS sequence"/>
</dbReference>
<keyword evidence="3 7" id="KW-0812">Transmembrane</keyword>
<dbReference type="InParanoid" id="A0A1Z5T9H7"/>
<evidence type="ECO:0000256" key="4">
    <source>
        <dbReference type="ARBA" id="ARBA00022989"/>
    </source>
</evidence>
<comment type="similarity">
    <text evidence="2">Belongs to the purine-cytosine permease (2.A.39) family.</text>
</comment>
<dbReference type="InterPro" id="IPR045225">
    <property type="entry name" value="Uracil/uridine/allantoin_perm"/>
</dbReference>
<reference evidence="8 9" key="1">
    <citation type="submission" date="2017-01" db="EMBL/GenBank/DDBJ databases">
        <title>The recent genome duplication of the halophilic yeast Hortaea werneckii: insights from long-read sequencing.</title>
        <authorList>
            <person name="Sinha S."/>
            <person name="Flibotte S."/>
            <person name="Neira M."/>
            <person name="Lenassi M."/>
            <person name="Gostincar C."/>
            <person name="Stajich J.E."/>
            <person name="Nislow C.E."/>
        </authorList>
    </citation>
    <scope>NUCLEOTIDE SEQUENCE [LARGE SCALE GENOMIC DNA]</scope>
    <source>
        <strain evidence="8 9">EXF-2000</strain>
    </source>
</reference>
<feature type="transmembrane region" description="Helical" evidence="7">
    <location>
        <begin position="166"/>
        <end position="185"/>
    </location>
</feature>
<accession>A0A1Z5T9H7</accession>
<dbReference type="PANTHER" id="PTHR30618">
    <property type="entry name" value="NCS1 FAMILY PURINE/PYRIMIDINE TRANSPORTER"/>
    <property type="match status" value="1"/>
</dbReference>
<dbReference type="VEuPathDB" id="FungiDB:BTJ68_07750"/>
<evidence type="ECO:0008006" key="10">
    <source>
        <dbReference type="Google" id="ProtNLM"/>
    </source>
</evidence>
<feature type="region of interest" description="Disordered" evidence="6">
    <location>
        <begin position="216"/>
        <end position="239"/>
    </location>
</feature>
<dbReference type="Gene3D" id="1.10.4160.10">
    <property type="entry name" value="Hydantoin permease"/>
    <property type="match status" value="1"/>
</dbReference>
<protein>
    <recommendedName>
        <fullName evidence="10">Allantoin permease</fullName>
    </recommendedName>
</protein>
<organism evidence="8 9">
    <name type="scientific">Hortaea werneckii EXF-2000</name>
    <dbReference type="NCBI Taxonomy" id="1157616"/>
    <lineage>
        <taxon>Eukaryota</taxon>
        <taxon>Fungi</taxon>
        <taxon>Dikarya</taxon>
        <taxon>Ascomycota</taxon>
        <taxon>Pezizomycotina</taxon>
        <taxon>Dothideomycetes</taxon>
        <taxon>Dothideomycetidae</taxon>
        <taxon>Mycosphaerellales</taxon>
        <taxon>Teratosphaeriaceae</taxon>
        <taxon>Hortaea</taxon>
    </lineage>
</organism>
<feature type="transmembrane region" description="Helical" evidence="7">
    <location>
        <begin position="25"/>
        <end position="45"/>
    </location>
</feature>
<dbReference type="PANTHER" id="PTHR30618:SF0">
    <property type="entry name" value="PURINE-URACIL PERMEASE NCS1"/>
    <property type="match status" value="1"/>
</dbReference>
<comment type="subcellular location">
    <subcellularLocation>
        <location evidence="1">Membrane</location>
        <topology evidence="1">Multi-pass membrane protein</topology>
    </subcellularLocation>
</comment>
<evidence type="ECO:0000256" key="6">
    <source>
        <dbReference type="SAM" id="MobiDB-lite"/>
    </source>
</evidence>
<evidence type="ECO:0000256" key="3">
    <source>
        <dbReference type="ARBA" id="ARBA00022692"/>
    </source>
</evidence>
<dbReference type="OrthoDB" id="2018619at2759"/>
<name>A0A1Z5T9H7_HORWE</name>
<dbReference type="InterPro" id="IPR001248">
    <property type="entry name" value="Pur-cyt_permease"/>
</dbReference>
<dbReference type="EMBL" id="MUNK01000089">
    <property type="protein sequence ID" value="OTA32687.1"/>
    <property type="molecule type" value="Genomic_DNA"/>
</dbReference>
<evidence type="ECO:0000256" key="7">
    <source>
        <dbReference type="SAM" id="Phobius"/>
    </source>
</evidence>
<comment type="caution">
    <text evidence="8">The sequence shown here is derived from an EMBL/GenBank/DDBJ whole genome shotgun (WGS) entry which is preliminary data.</text>
</comment>
<evidence type="ECO:0000256" key="2">
    <source>
        <dbReference type="ARBA" id="ARBA00008974"/>
    </source>
</evidence>
<sequence length="239" mass="26465">MTQKAGGAGDIWKQEYQVHGSTRSWMVMSSMMSITGGWATMATNIPDFTRYLRKPEGIYWQAFFLPVIKLVVAMFGIICTSSAKVVYGEYIWDPLTLAAQWDGPAGRCGAFFVGFAWVVAQIGTNLSANVISASNDLVNLFPKYVSIRRGVVVITVTAGWIMYDMYYLYGFASASFVYLGLSYAFPATGTLLEASIHHDPEVMNGLEYRKDDVHMPELSSENKSPSKTIKENLADADQV</sequence>
<keyword evidence="5 7" id="KW-0472">Membrane</keyword>
<evidence type="ECO:0000313" key="9">
    <source>
        <dbReference type="Proteomes" id="UP000194280"/>
    </source>
</evidence>
<feature type="transmembrane region" description="Helical" evidence="7">
    <location>
        <begin position="57"/>
        <end position="78"/>
    </location>
</feature>
<evidence type="ECO:0000256" key="1">
    <source>
        <dbReference type="ARBA" id="ARBA00004141"/>
    </source>
</evidence>
<dbReference type="STRING" id="1157616.A0A1Z5T9H7"/>
<dbReference type="Pfam" id="PF02133">
    <property type="entry name" value="Transp_cyt_pur"/>
    <property type="match status" value="1"/>
</dbReference>